<evidence type="ECO:0000256" key="1">
    <source>
        <dbReference type="SAM" id="MobiDB-lite"/>
    </source>
</evidence>
<reference evidence="3 4" key="1">
    <citation type="submission" date="2019-01" db="EMBL/GenBank/DDBJ databases">
        <title>Genome sequencing of strain FW10M-9.</title>
        <authorList>
            <person name="Heo J."/>
            <person name="Kim S.-J."/>
            <person name="Kim J.-S."/>
            <person name="Hong S.-B."/>
            <person name="Kwon S.-W."/>
        </authorList>
    </citation>
    <scope>NUCLEOTIDE SEQUENCE [LARGE SCALE GENOMIC DNA]</scope>
    <source>
        <strain evidence="3 4">FW10M-9</strain>
    </source>
</reference>
<feature type="region of interest" description="Disordered" evidence="1">
    <location>
        <begin position="26"/>
        <end position="54"/>
    </location>
</feature>
<proteinExistence type="predicted"/>
<dbReference type="Proteomes" id="UP000292118">
    <property type="component" value="Chromosome"/>
</dbReference>
<dbReference type="NCBIfam" id="NF033206">
    <property type="entry name" value="ScyE_fam"/>
    <property type="match status" value="1"/>
</dbReference>
<feature type="signal peptide" evidence="2">
    <location>
        <begin position="1"/>
        <end position="25"/>
    </location>
</feature>
<feature type="chain" id="PRO_5020522546" evidence="2">
    <location>
        <begin position="26"/>
        <end position="380"/>
    </location>
</feature>
<evidence type="ECO:0000256" key="2">
    <source>
        <dbReference type="SAM" id="SignalP"/>
    </source>
</evidence>
<dbReference type="SUPFAM" id="SSF63829">
    <property type="entry name" value="Calcium-dependent phosphotriesterase"/>
    <property type="match status" value="1"/>
</dbReference>
<dbReference type="AlphaFoldDB" id="A0A4P6F7L8"/>
<dbReference type="RefSeq" id="WP_129190236.1">
    <property type="nucleotide sequence ID" value="NZ_CP035493.1"/>
</dbReference>
<evidence type="ECO:0000313" key="3">
    <source>
        <dbReference type="EMBL" id="QAY71495.1"/>
    </source>
</evidence>
<keyword evidence="4" id="KW-1185">Reference proteome</keyword>
<sequence length="380" mass="37982">MRTRTPRAVTAVAAAVLLTVGTGAAASAHDDHGKHGQHGGSGVTTVASGLDNPRGLTVAPDGTIYVAEAGRGGDAPCFEGPEGGSVCFGDSGAITRVRHGQQARVVTGLPSLGGQGDGAQAIGPSDVVVAHGRLAFTVGLGNPPATIAQLPPLAAKRSASLLVQQGRGVSRVADLATYEATADPDGAGPDTNPNSLVANGNGYVAVDAGGNSLLSVDPRGRVRTLATFPIRMVDAPPELGLPPGTQLPMDAVPTSVTRGPDGAYYVGQLTGFPFPNGGANVYRVVPGQAPTVYASGFTNVIDLGFGPDGRLYVLEITQNGLLSGDLSGALLRVGRNGTAQPVATPALTAPGGLTFDKRAAYVSDCSVCAGTGSVLRIPLG</sequence>
<gene>
    <name evidence="3" type="ORF">ET471_16880</name>
</gene>
<evidence type="ECO:0000313" key="4">
    <source>
        <dbReference type="Proteomes" id="UP000292118"/>
    </source>
</evidence>
<dbReference type="KEGG" id="xya:ET471_16880"/>
<dbReference type="InterPro" id="IPR011042">
    <property type="entry name" value="6-blade_b-propeller_TolB-like"/>
</dbReference>
<name>A0A4P6F7L8_9MICO</name>
<keyword evidence="2" id="KW-0732">Signal</keyword>
<dbReference type="InterPro" id="IPR048031">
    <property type="entry name" value="ScyD/ScyE-like"/>
</dbReference>
<organism evidence="3 4">
    <name type="scientific">Xylanimonas protaetiae</name>
    <dbReference type="NCBI Taxonomy" id="2509457"/>
    <lineage>
        <taxon>Bacteria</taxon>
        <taxon>Bacillati</taxon>
        <taxon>Actinomycetota</taxon>
        <taxon>Actinomycetes</taxon>
        <taxon>Micrococcales</taxon>
        <taxon>Promicromonosporaceae</taxon>
        <taxon>Xylanimonas</taxon>
    </lineage>
</organism>
<accession>A0A4P6F7L8</accession>
<dbReference type="EMBL" id="CP035493">
    <property type="protein sequence ID" value="QAY71495.1"/>
    <property type="molecule type" value="Genomic_DNA"/>
</dbReference>
<dbReference type="OrthoDB" id="928769at2"/>
<dbReference type="Gene3D" id="2.120.10.30">
    <property type="entry name" value="TolB, C-terminal domain"/>
    <property type="match status" value="1"/>
</dbReference>
<protein>
    <submittedName>
        <fullName evidence="3">ScyD/ScyE family protein</fullName>
    </submittedName>
</protein>